<feature type="compositionally biased region" description="Acidic residues" evidence="1">
    <location>
        <begin position="122"/>
        <end position="131"/>
    </location>
</feature>
<accession>A0ABR0UE47</accession>
<gene>
    <name evidence="2" type="ORF">DH2020_045448</name>
</gene>
<evidence type="ECO:0000313" key="3">
    <source>
        <dbReference type="Proteomes" id="UP001318860"/>
    </source>
</evidence>
<organism evidence="2 3">
    <name type="scientific">Rehmannia glutinosa</name>
    <name type="common">Chinese foxglove</name>
    <dbReference type="NCBI Taxonomy" id="99300"/>
    <lineage>
        <taxon>Eukaryota</taxon>
        <taxon>Viridiplantae</taxon>
        <taxon>Streptophyta</taxon>
        <taxon>Embryophyta</taxon>
        <taxon>Tracheophyta</taxon>
        <taxon>Spermatophyta</taxon>
        <taxon>Magnoliopsida</taxon>
        <taxon>eudicotyledons</taxon>
        <taxon>Gunneridae</taxon>
        <taxon>Pentapetalae</taxon>
        <taxon>asterids</taxon>
        <taxon>lamiids</taxon>
        <taxon>Lamiales</taxon>
        <taxon>Orobanchaceae</taxon>
        <taxon>Rehmannieae</taxon>
        <taxon>Rehmannia</taxon>
    </lineage>
</organism>
<evidence type="ECO:0000313" key="2">
    <source>
        <dbReference type="EMBL" id="KAK6120803.1"/>
    </source>
</evidence>
<name>A0ABR0UE47_REHGL</name>
<evidence type="ECO:0000256" key="1">
    <source>
        <dbReference type="SAM" id="MobiDB-lite"/>
    </source>
</evidence>
<evidence type="ECO:0008006" key="4">
    <source>
        <dbReference type="Google" id="ProtNLM"/>
    </source>
</evidence>
<reference evidence="2 3" key="1">
    <citation type="journal article" date="2021" name="Comput. Struct. Biotechnol. J.">
        <title>De novo genome assembly of the potent medicinal plant Rehmannia glutinosa using nanopore technology.</title>
        <authorList>
            <person name="Ma L."/>
            <person name="Dong C."/>
            <person name="Song C."/>
            <person name="Wang X."/>
            <person name="Zheng X."/>
            <person name="Niu Y."/>
            <person name="Chen S."/>
            <person name="Feng W."/>
        </authorList>
    </citation>
    <scope>NUCLEOTIDE SEQUENCE [LARGE SCALE GENOMIC DNA]</scope>
    <source>
        <strain evidence="2">DH-2019</strain>
    </source>
</reference>
<comment type="caution">
    <text evidence="2">The sequence shown here is derived from an EMBL/GenBank/DDBJ whole genome shotgun (WGS) entry which is preliminary data.</text>
</comment>
<sequence length="170" mass="19689">MPRTRNQLLGNMFNSFDWTEAEEEFLYDRLRRSVRAVHIADPIEWNNYLSVLATKLTSAFNRQFNVGKIKRRVELFRNQYKAFVKWKSFPAANTDFSDVPGYHPDNPIEVEFVGFESEDEEHNIEDNEEAVPENIGEYAGNEGNEGDAWNEEWELVGGEETEGSSTIDDD</sequence>
<dbReference type="Proteomes" id="UP001318860">
    <property type="component" value="Unassembled WGS sequence"/>
</dbReference>
<dbReference type="EMBL" id="JABTTQ020003001">
    <property type="protein sequence ID" value="KAK6120803.1"/>
    <property type="molecule type" value="Genomic_DNA"/>
</dbReference>
<proteinExistence type="predicted"/>
<protein>
    <recommendedName>
        <fullName evidence="4">Myb/SANT-like domain-containing protein</fullName>
    </recommendedName>
</protein>
<feature type="region of interest" description="Disordered" evidence="1">
    <location>
        <begin position="122"/>
        <end position="149"/>
    </location>
</feature>
<keyword evidence="3" id="KW-1185">Reference proteome</keyword>